<dbReference type="RefSeq" id="WP_322414114.1">
    <property type="nucleotide sequence ID" value="NZ_CP139858.1"/>
</dbReference>
<dbReference type="PANTHER" id="PTHR32305:SF15">
    <property type="entry name" value="PROTEIN RHSA-RELATED"/>
    <property type="match status" value="1"/>
</dbReference>
<accession>A0ABZ0VRF0</accession>
<feature type="domain" description="Teneurin-like YD-shell" evidence="3">
    <location>
        <begin position="642"/>
        <end position="747"/>
    </location>
</feature>
<feature type="domain" description="Teneurin-like YD-shell" evidence="3">
    <location>
        <begin position="1032"/>
        <end position="1335"/>
    </location>
</feature>
<evidence type="ECO:0000259" key="3">
    <source>
        <dbReference type="Pfam" id="PF25023"/>
    </source>
</evidence>
<reference evidence="4 5" key="1">
    <citation type="submission" date="2023-11" db="EMBL/GenBank/DDBJ databases">
        <authorList>
            <person name="Panchal A.K."/>
            <person name="Meaney J.S."/>
            <person name="Karas B.J."/>
            <person name="diCenzo G.C."/>
        </authorList>
    </citation>
    <scope>NUCLEOTIDE SEQUENCE [LARGE SCALE GENOMIC DNA]</scope>
    <source>
        <strain evidence="4 5">NZP2235</strain>
    </source>
</reference>
<dbReference type="InterPro" id="IPR006530">
    <property type="entry name" value="YD"/>
</dbReference>
<keyword evidence="2" id="KW-0732">Signal</keyword>
<dbReference type="InterPro" id="IPR031325">
    <property type="entry name" value="RHS_repeat"/>
</dbReference>
<dbReference type="PANTHER" id="PTHR32305">
    <property type="match status" value="1"/>
</dbReference>
<protein>
    <submittedName>
        <fullName evidence="4">RHS repeat-associated core domain-containing protein</fullName>
    </submittedName>
</protein>
<dbReference type="Proteomes" id="UP001322481">
    <property type="component" value="Chromosome"/>
</dbReference>
<evidence type="ECO:0000313" key="4">
    <source>
        <dbReference type="EMBL" id="WQB99236.1"/>
    </source>
</evidence>
<dbReference type="Pfam" id="PF25023">
    <property type="entry name" value="TEN_YD-shell"/>
    <property type="match status" value="2"/>
</dbReference>
<dbReference type="InterPro" id="IPR056823">
    <property type="entry name" value="TEN-like_YD-shell"/>
</dbReference>
<organism evidence="4 5">
    <name type="scientific">Mesorhizobium huakuii</name>
    <dbReference type="NCBI Taxonomy" id="28104"/>
    <lineage>
        <taxon>Bacteria</taxon>
        <taxon>Pseudomonadati</taxon>
        <taxon>Pseudomonadota</taxon>
        <taxon>Alphaproteobacteria</taxon>
        <taxon>Hyphomicrobiales</taxon>
        <taxon>Phyllobacteriaceae</taxon>
        <taxon>Mesorhizobium</taxon>
    </lineage>
</organism>
<dbReference type="PRINTS" id="PR00394">
    <property type="entry name" value="RHSPROTEIN"/>
</dbReference>
<evidence type="ECO:0000313" key="5">
    <source>
        <dbReference type="Proteomes" id="UP001322481"/>
    </source>
</evidence>
<dbReference type="NCBIfam" id="TIGR03696">
    <property type="entry name" value="Rhs_assc_core"/>
    <property type="match status" value="1"/>
</dbReference>
<proteinExistence type="predicted"/>
<dbReference type="Pfam" id="PF05593">
    <property type="entry name" value="RHS_repeat"/>
    <property type="match status" value="4"/>
</dbReference>
<keyword evidence="1" id="KW-0677">Repeat</keyword>
<feature type="signal peptide" evidence="2">
    <location>
        <begin position="1"/>
        <end position="26"/>
    </location>
</feature>
<keyword evidence="5" id="KW-1185">Reference proteome</keyword>
<dbReference type="EMBL" id="CP139858">
    <property type="protein sequence ID" value="WQB99236.1"/>
    <property type="molecule type" value="Genomic_DNA"/>
</dbReference>
<dbReference type="InterPro" id="IPR050708">
    <property type="entry name" value="T6SS_VgrG/RHS"/>
</dbReference>
<gene>
    <name evidence="4" type="ORF">U0R22_003412</name>
</gene>
<name>A0ABZ0VRF0_9HYPH</name>
<sequence length="1480" mass="159788">MLSARLCAALLVIVALGFATAPAAQATPHGGWNGTYPTARDACYAFWAYWHLPLPHPGYSRFTGAFPTDDPNVQRCHWTHYQDASCPYGPWGCTTIPPGTVAFACDSGYHRSLDDRCVEDQPPERPPGCPANPSAGNPIVLGSGAKYYQVEDFATQDGRFRIGRQYRSFVGGRVSSYNEPALTPDFGWQFNFDYELHLGAFSGSPSSPTGKVTLLTPDGSGYDFVLQSNGTWQAQAAMGAVSGDYRLELAGTLPSNLADMKAVPRQWKLTGPDDRVWTLTTMSPVNLSPASYNVGRPTIMRERDGYAWELNYSADGALTSIVDSFGRTASFTWHIYYPLSVPNAALWPRQMPEAVKDITFPDGTKATYLYDPAPTGTAPSPSIIQHLVGVEWRDSSGAVVDSNAYHYEDTNYPKFLTGVSDHRGVRIATYAYDADGRAVSTEGAGGANRVTVAYGTSGSQLTRTTTNALGRVSVYKFDHVSGSSWDIRFAGADGVASTNCPASASAVTYDGAGFVASTTDEEGRVTSYVRDSRGRPTQITQAYGLPEARQTTITWHATVNAPQQVVSPGLTVDYTYNSAGQLTGVTQTDTTAQTVPYSTNGQTRSWAYTYTTSGLLSSVDGPLPGTGDTVSYTYDAAGYLASVTDEVGNVTTVGVNGRGQPTAIADANGLVSTLTYDARGRITAKVDDPSGISARTEFAYDNAGNVTTLKKPDGSVLAMEYDGANRVTTVTNGLGDKVTYTYDAMGNRTREQSTDVNSQLFFEVTRTFDELGRLRQVIGVGPATWTYGYDKVGNPTSVTDPNSNAATSAYDGLDRLISLADERNSTTTQGFGATDDPTSTTDPRNVATIYVRNGWGEVIQESSPDIGTMVYVRNRDGQVTQKTDARGIITVYTYDYAGRITTRSYPSETASDVAYTYDSVAGGNSGKGRLTSVADAAGTVSNTYDLLGRVIQEVRTIGVKSYTIGYSWDDAGNLLSMTYPSGRVVEYGRGAAGEVQQVRTSPDALSSPTELVLWGTYTPFGPRSITAFANDLRESREYDTDGRIVGYGVEDQSLGQDLIRRALQYQDKRNLTSIEDQLNAANNETYTYTANGFIENADGPWGSLTYTIDGVGNITQRTVTIGGVTSTDTYSLQGGSNRLTGIVTGGTPSRGFQSDLAGNINEDATVTPAVTKAYSYNAAGQLAGATTNGSASGAYVYDYQSRLVSRTISASSTTLHMVHDLDGNVIAEYNASGTLVTEYISVDGRPLAMVDNTGTAPALYYVLTDHLERPIMMTDESRNVVWQASYLPFGEVRSISGTATLNQRFPGQWYQLETGLSYNWHRHYDPSIGRYLQPDPLGMLDGPSRWAYVGNSPLTYVDPEGLYKRREPCCEGPLPLLQGPGGGGGLPFILPLPPPVPVPAPPPKPAIPKYCTAPDDDEDFCKKDKEEARRICRDLFARGKNFNKREFGPNPYSIDMCMLGYMAEMCGGNPVDWGGRRKFR</sequence>
<dbReference type="InterPro" id="IPR022385">
    <property type="entry name" value="Rhs_assc_core"/>
</dbReference>
<dbReference type="NCBIfam" id="TIGR01643">
    <property type="entry name" value="YD_repeat_2x"/>
    <property type="match status" value="6"/>
</dbReference>
<evidence type="ECO:0000256" key="2">
    <source>
        <dbReference type="SAM" id="SignalP"/>
    </source>
</evidence>
<dbReference type="Gene3D" id="2.180.10.10">
    <property type="entry name" value="RHS repeat-associated core"/>
    <property type="match status" value="3"/>
</dbReference>
<feature type="chain" id="PRO_5046252266" evidence="2">
    <location>
        <begin position="27"/>
        <end position="1480"/>
    </location>
</feature>
<evidence type="ECO:0000256" key="1">
    <source>
        <dbReference type="ARBA" id="ARBA00022737"/>
    </source>
</evidence>